<dbReference type="InterPro" id="IPR043502">
    <property type="entry name" value="DNA/RNA_pol_sf"/>
</dbReference>
<dbReference type="Gene3D" id="3.30.420.10">
    <property type="entry name" value="Ribonuclease H-like superfamily/Ribonuclease H"/>
    <property type="match status" value="1"/>
</dbReference>
<evidence type="ECO:0000259" key="2">
    <source>
        <dbReference type="SMART" id="SM00482"/>
    </source>
</evidence>
<dbReference type="GO" id="GO:0003677">
    <property type="term" value="F:DNA binding"/>
    <property type="evidence" value="ECO:0007669"/>
    <property type="project" value="InterPro"/>
</dbReference>
<proteinExistence type="predicted"/>
<dbReference type="KEGG" id="vg:80832259"/>
<organism evidence="3 4">
    <name type="scientific">Vibrio phage vB_VpaM_VPs20</name>
    <dbReference type="NCBI Taxonomy" id="2978980"/>
    <lineage>
        <taxon>Viruses</taxon>
        <taxon>Duplodnaviria</taxon>
        <taxon>Heunggongvirae</taxon>
        <taxon>Uroviricota</taxon>
        <taxon>Caudoviricetes</taxon>
        <taxon>Chaseviridae</taxon>
        <taxon>Nefertitivirinae</taxon>
        <taxon>Liaoningvirus</taxon>
        <taxon>Liaoningvirus VPs20</taxon>
    </lineage>
</organism>
<dbReference type="Pfam" id="PF00476">
    <property type="entry name" value="DNA_pol_A"/>
    <property type="match status" value="1"/>
</dbReference>
<dbReference type="Gene3D" id="3.30.70.370">
    <property type="match status" value="1"/>
</dbReference>
<dbReference type="SUPFAM" id="SSF53098">
    <property type="entry name" value="Ribonuclease H-like"/>
    <property type="match status" value="1"/>
</dbReference>
<evidence type="ECO:0000313" key="3">
    <source>
        <dbReference type="EMBL" id="UYD72104.1"/>
    </source>
</evidence>
<dbReference type="GO" id="GO:0003887">
    <property type="term" value="F:DNA-directed DNA polymerase activity"/>
    <property type="evidence" value="ECO:0007669"/>
    <property type="project" value="InterPro"/>
</dbReference>
<dbReference type="GO" id="GO:0039693">
    <property type="term" value="P:viral DNA genome replication"/>
    <property type="evidence" value="ECO:0007669"/>
    <property type="project" value="UniProtKB-KW"/>
</dbReference>
<dbReference type="SMART" id="SM00482">
    <property type="entry name" value="POLAc"/>
    <property type="match status" value="1"/>
</dbReference>
<keyword evidence="1" id="KW-1194">Viral DNA replication</keyword>
<dbReference type="InterPro" id="IPR001098">
    <property type="entry name" value="DNA-dir_DNA_pol_A_palm_dom"/>
</dbReference>
<name>A0A9X9JRG0_9CAUD</name>
<dbReference type="RefSeq" id="YP_010845109.1">
    <property type="nucleotide sequence ID" value="NC_079185.1"/>
</dbReference>
<dbReference type="InterPro" id="IPR036397">
    <property type="entry name" value="RNaseH_sf"/>
</dbReference>
<reference evidence="3" key="1">
    <citation type="submission" date="2022-07" db="EMBL/GenBank/DDBJ databases">
        <authorList>
            <person name="Liu S."/>
        </authorList>
    </citation>
    <scope>NUCLEOTIDE SEQUENCE</scope>
</reference>
<dbReference type="Gene3D" id="1.10.150.20">
    <property type="entry name" value="5' to 3' exonuclease, C-terminal subdomain"/>
    <property type="match status" value="1"/>
</dbReference>
<evidence type="ECO:0000313" key="4">
    <source>
        <dbReference type="Proteomes" id="UP001163333"/>
    </source>
</evidence>
<keyword evidence="1" id="KW-0235">DNA replication</keyword>
<dbReference type="SUPFAM" id="SSF56672">
    <property type="entry name" value="DNA/RNA polymerases"/>
    <property type="match status" value="1"/>
</dbReference>
<protein>
    <submittedName>
        <fullName evidence="3">DNA polymerase</fullName>
    </submittedName>
</protein>
<dbReference type="Proteomes" id="UP001163333">
    <property type="component" value="Segment"/>
</dbReference>
<dbReference type="GeneID" id="80832259"/>
<dbReference type="GO" id="GO:0006260">
    <property type="term" value="P:DNA replication"/>
    <property type="evidence" value="ECO:0007669"/>
    <property type="project" value="InterPro"/>
</dbReference>
<accession>A0A9X9JRG0</accession>
<sequence>MENFYQMQLDRPLVAADIETTGLLHDLERQGESRKMHNFGAKFTDGTELLFTQAHNTVDSKVCKDIRPISELQDWLNQGWNLIMHNGITYDAIAMTKYFELDLSKCVVLDTLYMAWYLEPDRHRYGLADYGEMFGVPKPPIEDWQNLHISEYGRRVMQDCRIQLKLWSRLWKMMLALYEDDVAMAWKMVAHLNMKGRHLAKAQETKWKLDVPNAEKYSAEWAAEKEARTTALIEVMPLVPEFKEVRRPKKPFKMNGQLSGTWEDSRTGKPSLGIKWALFCLNYDVDFDDANPEGYLYHDSDKPGNPNSPAQLKEWLFSLGWEPETFEYKRNDDGSERAIPQINVKNSGGELDPGVERLIEDHPTLERLKGLSIVKHRLGIVNGWLRDHKDGWLEARAAGFTNTLRLRHAEIVNVPSDRVWGGKELRSLLIAPDGYVSLGSDLSSLEDRCKHHYQMPLDPEYVKSQLTKGFDPHLTIAVLGSFITQADYDLYVAVDNEEIEPTEEQKARIKEIKPVRALGKRTNYGCQYGARPPRLARDAKIEMPVAQRLFDAYWDLNWSINEIADSMEVKTCGKYKWQRNPANGFWYYLKHEKDRFSTLCQGTGAWVFDTWVEMIHHVCRERWGKEPLLCGQFHDEVIIQCKSGTEKLWTEILLTAMDRTNAYIKMRRDMACDIQFGTHYAQIH</sequence>
<dbReference type="EMBL" id="OP056089">
    <property type="protein sequence ID" value="UYD72104.1"/>
    <property type="molecule type" value="Genomic_DNA"/>
</dbReference>
<dbReference type="InterPro" id="IPR012337">
    <property type="entry name" value="RNaseH-like_sf"/>
</dbReference>
<evidence type="ECO:0000256" key="1">
    <source>
        <dbReference type="ARBA" id="ARBA00023109"/>
    </source>
</evidence>
<feature type="domain" description="DNA-directed DNA polymerase family A palm" evidence="2">
    <location>
        <begin position="422"/>
        <end position="645"/>
    </location>
</feature>
<keyword evidence="4" id="KW-1185">Reference proteome</keyword>